<keyword evidence="1" id="KW-0539">Nucleus</keyword>
<keyword evidence="4" id="KW-1185">Reference proteome</keyword>
<keyword evidence="1" id="KW-0678">Repressor</keyword>
<gene>
    <name evidence="3" type="ORF">WICANDRAFT_80282</name>
</gene>
<keyword evidence="1" id="KW-0804">Transcription</keyword>
<protein>
    <recommendedName>
        <fullName evidence="1">Repressor of RNA polymerase III transcription MAF1</fullName>
    </recommendedName>
</protein>
<dbReference type="InterPro" id="IPR015257">
    <property type="entry name" value="Maf1"/>
</dbReference>
<reference evidence="3 4" key="1">
    <citation type="journal article" date="2016" name="Proc. Natl. Acad. Sci. U.S.A.">
        <title>Comparative genomics of biotechnologically important yeasts.</title>
        <authorList>
            <person name="Riley R."/>
            <person name="Haridas S."/>
            <person name="Wolfe K.H."/>
            <person name="Lopes M.R."/>
            <person name="Hittinger C.T."/>
            <person name="Goeker M."/>
            <person name="Salamov A.A."/>
            <person name="Wisecaver J.H."/>
            <person name="Long T.M."/>
            <person name="Calvey C.H."/>
            <person name="Aerts A.L."/>
            <person name="Barry K.W."/>
            <person name="Choi C."/>
            <person name="Clum A."/>
            <person name="Coughlan A.Y."/>
            <person name="Deshpande S."/>
            <person name="Douglass A.P."/>
            <person name="Hanson S.J."/>
            <person name="Klenk H.-P."/>
            <person name="LaButti K.M."/>
            <person name="Lapidus A."/>
            <person name="Lindquist E.A."/>
            <person name="Lipzen A.M."/>
            <person name="Meier-Kolthoff J.P."/>
            <person name="Ohm R.A."/>
            <person name="Otillar R.P."/>
            <person name="Pangilinan J.L."/>
            <person name="Peng Y."/>
            <person name="Rokas A."/>
            <person name="Rosa C.A."/>
            <person name="Scheuner C."/>
            <person name="Sibirny A.A."/>
            <person name="Slot J.C."/>
            <person name="Stielow J.B."/>
            <person name="Sun H."/>
            <person name="Kurtzman C.P."/>
            <person name="Blackwell M."/>
            <person name="Grigoriev I.V."/>
            <person name="Jeffries T.W."/>
        </authorList>
    </citation>
    <scope>NUCLEOTIDE SEQUENCE [LARGE SCALE GENOMIC DNA]</scope>
    <source>
        <strain evidence="4">ATCC 58044 / CBS 1984 / NCYC 433 / NRRL Y-366-8</strain>
    </source>
</reference>
<dbReference type="GO" id="GO:0000994">
    <property type="term" value="F:RNA polymerase III core binding"/>
    <property type="evidence" value="ECO:0007669"/>
    <property type="project" value="EnsemblFungi"/>
</dbReference>
<comment type="subcellular location">
    <subcellularLocation>
        <location evidence="1">Nucleus</location>
    </subcellularLocation>
</comment>
<dbReference type="GO" id="GO:0005730">
    <property type="term" value="C:nucleolus"/>
    <property type="evidence" value="ECO:0007669"/>
    <property type="project" value="EnsemblFungi"/>
</dbReference>
<dbReference type="PIRSF" id="PIRSF037240">
    <property type="entry name" value="RNA_polIII_Trep_MAF1"/>
    <property type="match status" value="1"/>
</dbReference>
<evidence type="ECO:0000313" key="4">
    <source>
        <dbReference type="Proteomes" id="UP000094112"/>
    </source>
</evidence>
<dbReference type="PANTHER" id="PTHR22504:SF0">
    <property type="entry name" value="REPRESSOR OF RNA POLYMERASE III TRANSCRIPTION MAF1 HOMOLOG"/>
    <property type="match status" value="1"/>
</dbReference>
<dbReference type="PANTHER" id="PTHR22504">
    <property type="entry name" value="REPRESSOR OF RNA POLYMERASE III TRANSCRIPTION MAF1"/>
    <property type="match status" value="1"/>
</dbReference>
<comment type="function">
    <text evidence="1">Mediator of diverse signals that repress RNA polymerase III transcription. Inhibits the de novo assembly of TFIIIB onto DNA.</text>
</comment>
<feature type="region of interest" description="Disordered" evidence="2">
    <location>
        <begin position="81"/>
        <end position="115"/>
    </location>
</feature>
<comment type="similarity">
    <text evidence="1">Belongs to the MAF1 family.</text>
</comment>
<dbReference type="RefSeq" id="XP_019037331.1">
    <property type="nucleotide sequence ID" value="XM_019185030.1"/>
</dbReference>
<dbReference type="OrthoDB" id="277029at2759"/>
<name>A0A1E3NYI0_WICAA</name>
<evidence type="ECO:0000313" key="3">
    <source>
        <dbReference type="EMBL" id="ODQ58124.1"/>
    </source>
</evidence>
<evidence type="ECO:0000256" key="2">
    <source>
        <dbReference type="SAM" id="MobiDB-lite"/>
    </source>
</evidence>
<keyword evidence="1" id="KW-0805">Transcription regulation</keyword>
<dbReference type="STRING" id="683960.A0A1E3NYI0"/>
<dbReference type="Proteomes" id="UP000094112">
    <property type="component" value="Unassembled WGS sequence"/>
</dbReference>
<accession>A0A1E3NYI0</accession>
<sequence>MKFIDENDIELINQSLSFDTSDCHVTGGCDLFTTKPVGSDRKLYKTIDKHFDALIENNNESQNIISPNDIFLEQRRRFSSSDVYPPHQQQNNNGDYPHVEHSSPRSLETTPFGPLNQTASRRTFAYLIGILNATYPDNDFSSLEPTDFQKINLTKLKSKFDNTLISLGKSSDQNWIYDIINSHMDLNDCAFYELNLDESSSSFLDDEPGHLWTLKWFIFNKKRKRVAFLYLNGYRLSSPKLNPNLSLSRRRLTIDNDDDDFEEYDLTYSDDEVMYDDDDEDGYEYRNSNNQVVGNIELEMR</sequence>
<dbReference type="Pfam" id="PF09174">
    <property type="entry name" value="Maf1"/>
    <property type="match status" value="1"/>
</dbReference>
<dbReference type="GeneID" id="30202276"/>
<feature type="compositionally biased region" description="Polar residues" evidence="2">
    <location>
        <begin position="104"/>
        <end position="115"/>
    </location>
</feature>
<dbReference type="Gene3D" id="3.40.1000.50">
    <property type="entry name" value="Repressor of RNA polymerase III transcription Maf1"/>
    <property type="match status" value="1"/>
</dbReference>
<dbReference type="GO" id="GO:0016480">
    <property type="term" value="P:negative regulation of transcription by RNA polymerase III"/>
    <property type="evidence" value="ECO:0007669"/>
    <property type="project" value="UniProtKB-UniRule"/>
</dbReference>
<dbReference type="GO" id="GO:0005737">
    <property type="term" value="C:cytoplasm"/>
    <property type="evidence" value="ECO:0007669"/>
    <property type="project" value="EnsemblFungi"/>
</dbReference>
<evidence type="ECO:0000256" key="1">
    <source>
        <dbReference type="PIRNR" id="PIRNR037240"/>
    </source>
</evidence>
<dbReference type="InterPro" id="IPR038564">
    <property type="entry name" value="Maf1_sf"/>
</dbReference>
<organism evidence="3 4">
    <name type="scientific">Wickerhamomyces anomalus (strain ATCC 58044 / CBS 1984 / NCYC 433 / NRRL Y-366-8)</name>
    <name type="common">Yeast</name>
    <name type="synonym">Hansenula anomala</name>
    <dbReference type="NCBI Taxonomy" id="683960"/>
    <lineage>
        <taxon>Eukaryota</taxon>
        <taxon>Fungi</taxon>
        <taxon>Dikarya</taxon>
        <taxon>Ascomycota</taxon>
        <taxon>Saccharomycotina</taxon>
        <taxon>Saccharomycetes</taxon>
        <taxon>Phaffomycetales</taxon>
        <taxon>Wickerhamomycetaceae</taxon>
        <taxon>Wickerhamomyces</taxon>
    </lineage>
</organism>
<dbReference type="EMBL" id="KV454212">
    <property type="protein sequence ID" value="ODQ58124.1"/>
    <property type="molecule type" value="Genomic_DNA"/>
</dbReference>
<proteinExistence type="inferred from homology"/>
<dbReference type="AlphaFoldDB" id="A0A1E3NYI0"/>